<evidence type="ECO:0000256" key="2">
    <source>
        <dbReference type="ARBA" id="ARBA00006978"/>
    </source>
</evidence>
<dbReference type="Proteomes" id="UP000439903">
    <property type="component" value="Unassembled WGS sequence"/>
</dbReference>
<accession>A0A8H3X340</accession>
<keyword evidence="7" id="KW-0072">Autophagy</keyword>
<dbReference type="GO" id="GO:0032974">
    <property type="term" value="P:amino acid transmembrane export from vacuole"/>
    <property type="evidence" value="ECO:0007669"/>
    <property type="project" value="TreeGrafter"/>
</dbReference>
<comment type="caution">
    <text evidence="7">Lacks conserved residue(s) required for the propagation of feature annotation.</text>
</comment>
<organism evidence="8 9">
    <name type="scientific">Gigaspora margarita</name>
    <dbReference type="NCBI Taxonomy" id="4874"/>
    <lineage>
        <taxon>Eukaryota</taxon>
        <taxon>Fungi</taxon>
        <taxon>Fungi incertae sedis</taxon>
        <taxon>Mucoromycota</taxon>
        <taxon>Glomeromycotina</taxon>
        <taxon>Glomeromycetes</taxon>
        <taxon>Diversisporales</taxon>
        <taxon>Gigasporaceae</taxon>
        <taxon>Gigaspora</taxon>
    </lineage>
</organism>
<keyword evidence="3 7" id="KW-0813">Transport</keyword>
<evidence type="ECO:0000256" key="7">
    <source>
        <dbReference type="RuleBase" id="RU363073"/>
    </source>
</evidence>
<evidence type="ECO:0000256" key="4">
    <source>
        <dbReference type="ARBA" id="ARBA00022692"/>
    </source>
</evidence>
<proteinExistence type="inferred from homology"/>
<feature type="transmembrane region" description="Helical" evidence="7">
    <location>
        <begin position="99"/>
        <end position="119"/>
    </location>
</feature>
<dbReference type="AlphaFoldDB" id="A0A8H3X340"/>
<evidence type="ECO:0000256" key="6">
    <source>
        <dbReference type="ARBA" id="ARBA00023136"/>
    </source>
</evidence>
<evidence type="ECO:0000313" key="8">
    <source>
        <dbReference type="EMBL" id="KAF0391647.1"/>
    </source>
</evidence>
<dbReference type="SUPFAM" id="SSF103473">
    <property type="entry name" value="MFS general substrate transporter"/>
    <property type="match status" value="1"/>
</dbReference>
<reference evidence="8 9" key="1">
    <citation type="journal article" date="2019" name="Environ. Microbiol.">
        <title>At the nexus of three kingdoms: the genome of the mycorrhizal fungus Gigaspora margarita provides insights into plant, endobacterial and fungal interactions.</title>
        <authorList>
            <person name="Venice F."/>
            <person name="Ghignone S."/>
            <person name="Salvioli di Fossalunga A."/>
            <person name="Amselem J."/>
            <person name="Novero M."/>
            <person name="Xianan X."/>
            <person name="Sedzielewska Toro K."/>
            <person name="Morin E."/>
            <person name="Lipzen A."/>
            <person name="Grigoriev I.V."/>
            <person name="Henrissat B."/>
            <person name="Martin F.M."/>
            <person name="Bonfante P."/>
        </authorList>
    </citation>
    <scope>NUCLEOTIDE SEQUENCE [LARGE SCALE GENOMIC DNA]</scope>
    <source>
        <strain evidence="8 9">BEG34</strain>
    </source>
</reference>
<gene>
    <name evidence="8" type="ORF">F8M41_010746</name>
</gene>
<keyword evidence="4 7" id="KW-0812">Transmembrane</keyword>
<sequence>MRYLMRYFKRRIAKNIRLAFAFIGATMTILFTTITSPPGVFAIISNCCYRATNIFSGAYIPIFSRNHPKVIEARNSNVPIIEIKKLEDKMTVNLSSHSLVVAIFTSMLVMVSAGVSLILTKGSSYGTQVALAFAGSCWLILLIFPTIWLTMENIIYYTLGKVWGKHYYQLVHSGKQSNIRFRCFIRFLGLNFRWEVWLYLVWFGISIGTINNYCRALFSIMIPIGHENEFFSLFQITSKCSSWIGTIASGIIINYTHNIRSPFWFLLAVIAFPALIFCTVNVEKVKKMQKSIPKEKMSKTLN</sequence>
<dbReference type="OrthoDB" id="192733at2759"/>
<keyword evidence="9" id="KW-1185">Reference proteome</keyword>
<dbReference type="PANTHER" id="PTHR23519:SF1">
    <property type="entry name" value="AUTOPHAGY-RELATED PROTEIN 22"/>
    <property type="match status" value="1"/>
</dbReference>
<keyword evidence="6 7" id="KW-0472">Membrane</keyword>
<evidence type="ECO:0000313" key="9">
    <source>
        <dbReference type="Proteomes" id="UP000439903"/>
    </source>
</evidence>
<dbReference type="InterPro" id="IPR024671">
    <property type="entry name" value="Atg22-like"/>
</dbReference>
<evidence type="ECO:0000256" key="3">
    <source>
        <dbReference type="ARBA" id="ARBA00022448"/>
    </source>
</evidence>
<dbReference type="InterPro" id="IPR050495">
    <property type="entry name" value="ATG22/LtaA_families"/>
</dbReference>
<comment type="similarity">
    <text evidence="2 7">Belongs to the ATG22 family.</text>
</comment>
<feature type="transmembrane region" description="Helical" evidence="7">
    <location>
        <begin position="131"/>
        <end position="151"/>
    </location>
</feature>
<dbReference type="Gene3D" id="1.20.1250.20">
    <property type="entry name" value="MFS general substrate transporter like domains"/>
    <property type="match status" value="1"/>
</dbReference>
<feature type="transmembrane region" description="Helical" evidence="7">
    <location>
        <begin position="263"/>
        <end position="282"/>
    </location>
</feature>
<comment type="caution">
    <text evidence="8">The sequence shown here is derived from an EMBL/GenBank/DDBJ whole genome shotgun (WGS) entry which is preliminary data.</text>
</comment>
<comment type="subcellular location">
    <subcellularLocation>
        <location evidence="1">Endomembrane system</location>
        <topology evidence="1">Multi-pass membrane protein</topology>
    </subcellularLocation>
    <subcellularLocation>
        <location evidence="7">Vacuole membrane</location>
        <topology evidence="7">Multi-pass membrane protein</topology>
    </subcellularLocation>
</comment>
<name>A0A8H3X340_GIGMA</name>
<dbReference type="PANTHER" id="PTHR23519">
    <property type="entry name" value="AUTOPHAGY-RELATED PROTEIN 22"/>
    <property type="match status" value="1"/>
</dbReference>
<evidence type="ECO:0000256" key="1">
    <source>
        <dbReference type="ARBA" id="ARBA00004127"/>
    </source>
</evidence>
<dbReference type="GO" id="GO:0006914">
    <property type="term" value="P:autophagy"/>
    <property type="evidence" value="ECO:0007669"/>
    <property type="project" value="UniProtKB-KW"/>
</dbReference>
<protein>
    <recommendedName>
        <fullName evidence="7">Autophagy-related protein</fullName>
    </recommendedName>
</protein>
<feature type="transmembrane region" description="Helical" evidence="7">
    <location>
        <begin position="196"/>
        <end position="218"/>
    </location>
</feature>
<dbReference type="InterPro" id="IPR036259">
    <property type="entry name" value="MFS_trans_sf"/>
</dbReference>
<feature type="transmembrane region" description="Helical" evidence="7">
    <location>
        <begin position="230"/>
        <end position="257"/>
    </location>
</feature>
<dbReference type="GO" id="GO:0005774">
    <property type="term" value="C:vacuolar membrane"/>
    <property type="evidence" value="ECO:0007669"/>
    <property type="project" value="UniProtKB-SubCell"/>
</dbReference>
<keyword evidence="7" id="KW-0926">Vacuole</keyword>
<evidence type="ECO:0000256" key="5">
    <source>
        <dbReference type="ARBA" id="ARBA00022989"/>
    </source>
</evidence>
<keyword evidence="7" id="KW-0029">Amino-acid transport</keyword>
<dbReference type="GO" id="GO:0012505">
    <property type="term" value="C:endomembrane system"/>
    <property type="evidence" value="ECO:0007669"/>
    <property type="project" value="UniProtKB-SubCell"/>
</dbReference>
<dbReference type="EMBL" id="WTPW01002221">
    <property type="protein sequence ID" value="KAF0391647.1"/>
    <property type="molecule type" value="Genomic_DNA"/>
</dbReference>
<keyword evidence="5 7" id="KW-1133">Transmembrane helix</keyword>
<comment type="function">
    <text evidence="7">Vacuolar effluxer which mediate the efflux of amino acids resulting from autophagic degradation. The release of autophagic amino acids allows the maintenance of protein synthesis and viability during nitrogen starvation.</text>
</comment>
<dbReference type="Pfam" id="PF11700">
    <property type="entry name" value="ATG22"/>
    <property type="match status" value="2"/>
</dbReference>